<dbReference type="OrthoDB" id="431717at2759"/>
<dbReference type="Proteomes" id="UP000324222">
    <property type="component" value="Unassembled WGS sequence"/>
</dbReference>
<dbReference type="AlphaFoldDB" id="A0A5B7EB21"/>
<reference evidence="1 2" key="1">
    <citation type="submission" date="2019-05" db="EMBL/GenBank/DDBJ databases">
        <title>Another draft genome of Portunus trituberculatus and its Hox gene families provides insights of decapod evolution.</title>
        <authorList>
            <person name="Jeong J.-H."/>
            <person name="Song I."/>
            <person name="Kim S."/>
            <person name="Choi T."/>
            <person name="Kim D."/>
            <person name="Ryu S."/>
            <person name="Kim W."/>
        </authorList>
    </citation>
    <scope>NUCLEOTIDE SEQUENCE [LARGE SCALE GENOMIC DNA]</scope>
    <source>
        <tissue evidence="1">Muscle</tissue>
    </source>
</reference>
<comment type="caution">
    <text evidence="1">The sequence shown here is derived from an EMBL/GenBank/DDBJ whole genome shotgun (WGS) entry which is preliminary data.</text>
</comment>
<evidence type="ECO:0000313" key="1">
    <source>
        <dbReference type="EMBL" id="MPC30567.1"/>
    </source>
</evidence>
<organism evidence="1 2">
    <name type="scientific">Portunus trituberculatus</name>
    <name type="common">Swimming crab</name>
    <name type="synonym">Neptunus trituberculatus</name>
    <dbReference type="NCBI Taxonomy" id="210409"/>
    <lineage>
        <taxon>Eukaryota</taxon>
        <taxon>Metazoa</taxon>
        <taxon>Ecdysozoa</taxon>
        <taxon>Arthropoda</taxon>
        <taxon>Crustacea</taxon>
        <taxon>Multicrustacea</taxon>
        <taxon>Malacostraca</taxon>
        <taxon>Eumalacostraca</taxon>
        <taxon>Eucarida</taxon>
        <taxon>Decapoda</taxon>
        <taxon>Pleocyemata</taxon>
        <taxon>Brachyura</taxon>
        <taxon>Eubrachyura</taxon>
        <taxon>Portunoidea</taxon>
        <taxon>Portunidae</taxon>
        <taxon>Portuninae</taxon>
        <taxon>Portunus</taxon>
    </lineage>
</organism>
<gene>
    <name evidence="1" type="ORF">E2C01_023834</name>
</gene>
<dbReference type="EMBL" id="VSRR010002279">
    <property type="protein sequence ID" value="MPC30567.1"/>
    <property type="molecule type" value="Genomic_DNA"/>
</dbReference>
<evidence type="ECO:0000313" key="2">
    <source>
        <dbReference type="Proteomes" id="UP000324222"/>
    </source>
</evidence>
<sequence>MRQCVKDIVYKSIIHTSSHAPEIDSVKKESDLWKESYDSEEREGKWEGFKKEAVTYKNYLPLWKAIMMPEKVAYVKIPAVNKKGLILPAAPRAPPVHRSQLILCCRKNNIVLHFYPSRHPMGPTGPIQPVDPSLS</sequence>
<protein>
    <submittedName>
        <fullName evidence="1">Uncharacterized protein</fullName>
    </submittedName>
</protein>
<proteinExistence type="predicted"/>
<name>A0A5B7EB21_PORTR</name>
<accession>A0A5B7EB21</accession>
<keyword evidence="2" id="KW-1185">Reference proteome</keyword>